<dbReference type="EMBL" id="JAGGMS010000001">
    <property type="protein sequence ID" value="MBP2181636.1"/>
    <property type="molecule type" value="Genomic_DNA"/>
</dbReference>
<comment type="caution">
    <text evidence="1">The sequence shown here is derived from an EMBL/GenBank/DDBJ whole genome shotgun (WGS) entry which is preliminary data.</text>
</comment>
<dbReference type="RefSeq" id="WP_209665031.1">
    <property type="nucleotide sequence ID" value="NZ_JAGGMS010000001.1"/>
</dbReference>
<accession>A0ABS4PQE0</accession>
<name>A0ABS4PQE0_9PSEU</name>
<evidence type="ECO:0000313" key="1">
    <source>
        <dbReference type="EMBL" id="MBP2181636.1"/>
    </source>
</evidence>
<sequence>MRKMRQAIVTFWKDFAYGIHAGNAIRHGLPVPARRGDPVHAAYLDGRDVRWQAVFDREIAAAGTDGRRRLLALFETLRVCTEDPALTGCTFAGVPPTGPFSHQVIQRHEDTLSDRMTELAAEAGAPDPAALAGHLLLVFRTAALLHETGARPTAVAEAAATAAGLIDSHLTVPAGTTGYRATART</sequence>
<keyword evidence="2" id="KW-1185">Reference proteome</keyword>
<dbReference type="Proteomes" id="UP000741013">
    <property type="component" value="Unassembled WGS sequence"/>
</dbReference>
<gene>
    <name evidence="1" type="ORF">JOM49_003162</name>
</gene>
<reference evidence="1 2" key="1">
    <citation type="submission" date="2021-03" db="EMBL/GenBank/DDBJ databases">
        <title>Sequencing the genomes of 1000 actinobacteria strains.</title>
        <authorList>
            <person name="Klenk H.-P."/>
        </authorList>
    </citation>
    <scope>NUCLEOTIDE SEQUENCE [LARGE SCALE GENOMIC DNA]</scope>
    <source>
        <strain evidence="1 2">DSM 45510</strain>
    </source>
</reference>
<evidence type="ECO:0000313" key="2">
    <source>
        <dbReference type="Proteomes" id="UP000741013"/>
    </source>
</evidence>
<dbReference type="Gene3D" id="1.10.357.10">
    <property type="entry name" value="Tetracycline Repressor, domain 2"/>
    <property type="match status" value="1"/>
</dbReference>
<organism evidence="1 2">
    <name type="scientific">Amycolatopsis magusensis</name>
    <dbReference type="NCBI Taxonomy" id="882444"/>
    <lineage>
        <taxon>Bacteria</taxon>
        <taxon>Bacillati</taxon>
        <taxon>Actinomycetota</taxon>
        <taxon>Actinomycetes</taxon>
        <taxon>Pseudonocardiales</taxon>
        <taxon>Pseudonocardiaceae</taxon>
        <taxon>Amycolatopsis</taxon>
    </lineage>
</organism>
<protein>
    <recommendedName>
        <fullName evidence="3">TetR family transcriptional regulator</fullName>
    </recommendedName>
</protein>
<proteinExistence type="predicted"/>
<evidence type="ECO:0008006" key="3">
    <source>
        <dbReference type="Google" id="ProtNLM"/>
    </source>
</evidence>